<proteinExistence type="inferred from homology"/>
<evidence type="ECO:0000256" key="3">
    <source>
        <dbReference type="ARBA" id="ARBA00022692"/>
    </source>
</evidence>
<feature type="domain" description="ABC transporter" evidence="9">
    <location>
        <begin position="375"/>
        <end position="605"/>
    </location>
</feature>
<dbReference type="GO" id="GO:0016020">
    <property type="term" value="C:membrane"/>
    <property type="evidence" value="ECO:0007669"/>
    <property type="project" value="InterPro"/>
</dbReference>
<dbReference type="InterPro" id="IPR011527">
    <property type="entry name" value="ABC1_TM_dom"/>
</dbReference>
<protein>
    <submittedName>
        <fullName evidence="11">Putative ABC transporter Nda</fullName>
    </submittedName>
</protein>
<dbReference type="PROSITE" id="PS50893">
    <property type="entry name" value="ABC_TRANSPORTER_2"/>
    <property type="match status" value="1"/>
</dbReference>
<dbReference type="PANTHER" id="PTHR11384">
    <property type="entry name" value="ATP-BINDING CASSETTE, SUB-FAMILY D MEMBER"/>
    <property type="match status" value="1"/>
</dbReference>
<dbReference type="CDD" id="cd03223">
    <property type="entry name" value="ABCD_peroxisomal_ALDP"/>
    <property type="match status" value="1"/>
</dbReference>
<evidence type="ECO:0000313" key="12">
    <source>
        <dbReference type="Proteomes" id="UP000664859"/>
    </source>
</evidence>
<evidence type="ECO:0000313" key="11">
    <source>
        <dbReference type="EMBL" id="KAG5189245.1"/>
    </source>
</evidence>
<dbReference type="Gene3D" id="3.40.50.300">
    <property type="entry name" value="P-loop containing nucleotide triphosphate hydrolases"/>
    <property type="match status" value="1"/>
</dbReference>
<dbReference type="OrthoDB" id="422637at2759"/>
<dbReference type="InterPro" id="IPR027417">
    <property type="entry name" value="P-loop_NTPase"/>
</dbReference>
<reference evidence="11" key="1">
    <citation type="submission" date="2021-02" db="EMBL/GenBank/DDBJ databases">
        <title>First Annotated Genome of the Yellow-green Alga Tribonema minus.</title>
        <authorList>
            <person name="Mahan K.M."/>
        </authorList>
    </citation>
    <scope>NUCLEOTIDE SEQUENCE</scope>
    <source>
        <strain evidence="11">UTEX B ZZ1240</strain>
    </source>
</reference>
<sequence>MSLPFFKEERSAKLLLAGVIGLTLANSGVSVAFSYIGRDFWTALSQKDPEQFNIMLEASPPARFMGALVAGVPVTVFYRFQREKLALAWREWMTLRVMDIYYAGQTYYSLEAEREIDNPDQRIAEDVRAFTRVSLEFMITVITSVIDLASFSLILYRIYPQLFLAIIAYAGAGTAIAAALGRPLVGLNFEQLQKEADFRYSLIRVRENSESIAFYGGESVELAEIQRRLQLALDNFGDVIRAQRSLEFFTVSYRYLIQVLPGFVVAPLYFKGAIELGVVSQSYGAFNHILSDLSIVVNQFEALSQFSAGVERLSGFLARMSLEQDALAEAAAITSNGAAAAASANGATAASANGAAAAPGALNGDAAAVQAGAALSVRNVTVATPGGSRVLASGVSFDLPPGGRLLLVGQSGAGKSSLLRAVAGLWGAGCGAITRPPPEEIFFLPQRPYCTLGPLRDQITYPHRKEGEPSDAELLDLLRRVGLPDLASLSGDGDEHAGLWSVKDWSDMLSLGEQQRLAFARLLYNEPRLAVLDEATSALDLDSERRMFELLRELEGLAYVSVGHRPSLLKYHDTKLRLTPGGGTSNHSLEPITRGEVESSDAVAVL</sequence>
<feature type="transmembrane region" description="Helical" evidence="8">
    <location>
        <begin position="137"/>
        <end position="156"/>
    </location>
</feature>
<evidence type="ECO:0000256" key="1">
    <source>
        <dbReference type="ARBA" id="ARBA00008575"/>
    </source>
</evidence>
<dbReference type="InterPro" id="IPR003439">
    <property type="entry name" value="ABC_transporter-like_ATP-bd"/>
</dbReference>
<dbReference type="InterPro" id="IPR025662">
    <property type="entry name" value="Sigma_54_int_dom_ATP-bd_1"/>
</dbReference>
<dbReference type="InterPro" id="IPR017871">
    <property type="entry name" value="ABC_transporter-like_CS"/>
</dbReference>
<keyword evidence="4" id="KW-0547">Nucleotide-binding</keyword>
<dbReference type="PROSITE" id="PS50929">
    <property type="entry name" value="ABC_TM1F"/>
    <property type="match status" value="1"/>
</dbReference>
<comment type="caution">
    <text evidence="11">The sequence shown here is derived from an EMBL/GenBank/DDBJ whole genome shotgun (WGS) entry which is preliminary data.</text>
</comment>
<evidence type="ECO:0000256" key="5">
    <source>
        <dbReference type="ARBA" id="ARBA00022840"/>
    </source>
</evidence>
<dbReference type="PROSITE" id="PS00675">
    <property type="entry name" value="SIGMA54_INTERACT_1"/>
    <property type="match status" value="1"/>
</dbReference>
<evidence type="ECO:0000256" key="6">
    <source>
        <dbReference type="ARBA" id="ARBA00022989"/>
    </source>
</evidence>
<evidence type="ECO:0000256" key="2">
    <source>
        <dbReference type="ARBA" id="ARBA00022448"/>
    </source>
</evidence>
<dbReference type="InterPro" id="IPR036640">
    <property type="entry name" value="ABC1_TM_sf"/>
</dbReference>
<feature type="transmembrane region" description="Helical" evidence="8">
    <location>
        <begin position="162"/>
        <end position="185"/>
    </location>
</feature>
<keyword evidence="6 8" id="KW-1133">Transmembrane helix</keyword>
<dbReference type="SMART" id="SM00382">
    <property type="entry name" value="AAA"/>
    <property type="match status" value="1"/>
</dbReference>
<keyword evidence="5" id="KW-0067">ATP-binding</keyword>
<dbReference type="PROSITE" id="PS00211">
    <property type="entry name" value="ABC_TRANSPORTER_1"/>
    <property type="match status" value="1"/>
</dbReference>
<comment type="similarity">
    <text evidence="1">Belongs to the ABC transporter superfamily. ABCD family. Peroxisomal fatty acyl CoA transporter (TC 3.A.1.203) subfamily.</text>
</comment>
<gene>
    <name evidence="11" type="ORF">JKP88DRAFT_193053</name>
</gene>
<evidence type="ECO:0000259" key="10">
    <source>
        <dbReference type="PROSITE" id="PS50929"/>
    </source>
</evidence>
<keyword evidence="2" id="KW-0813">Transport</keyword>
<evidence type="ECO:0000259" key="9">
    <source>
        <dbReference type="PROSITE" id="PS50893"/>
    </source>
</evidence>
<dbReference type="InterPro" id="IPR050835">
    <property type="entry name" value="ABC_transporter_sub-D"/>
</dbReference>
<organism evidence="11 12">
    <name type="scientific">Tribonema minus</name>
    <dbReference type="NCBI Taxonomy" id="303371"/>
    <lineage>
        <taxon>Eukaryota</taxon>
        <taxon>Sar</taxon>
        <taxon>Stramenopiles</taxon>
        <taxon>Ochrophyta</taxon>
        <taxon>PX clade</taxon>
        <taxon>Xanthophyceae</taxon>
        <taxon>Tribonematales</taxon>
        <taxon>Tribonemataceae</taxon>
        <taxon>Tribonema</taxon>
    </lineage>
</organism>
<dbReference type="SUPFAM" id="SSF90123">
    <property type="entry name" value="ABC transporter transmembrane region"/>
    <property type="match status" value="1"/>
</dbReference>
<keyword evidence="3 8" id="KW-0812">Transmembrane</keyword>
<keyword evidence="7 8" id="KW-0472">Membrane</keyword>
<evidence type="ECO:0000256" key="7">
    <source>
        <dbReference type="ARBA" id="ARBA00023136"/>
    </source>
</evidence>
<dbReference type="AlphaFoldDB" id="A0A835ZDB9"/>
<dbReference type="PANTHER" id="PTHR11384:SF59">
    <property type="entry name" value="LYSOSOMAL COBALAMIN TRANSPORTER ABCD4"/>
    <property type="match status" value="1"/>
</dbReference>
<dbReference type="GO" id="GO:0016887">
    <property type="term" value="F:ATP hydrolysis activity"/>
    <property type="evidence" value="ECO:0007669"/>
    <property type="project" value="InterPro"/>
</dbReference>
<dbReference type="Proteomes" id="UP000664859">
    <property type="component" value="Unassembled WGS sequence"/>
</dbReference>
<feature type="domain" description="ABC transmembrane type-1" evidence="10">
    <location>
        <begin position="17"/>
        <end position="305"/>
    </location>
</feature>
<dbReference type="InterPro" id="IPR003593">
    <property type="entry name" value="AAA+_ATPase"/>
</dbReference>
<dbReference type="SUPFAM" id="SSF52540">
    <property type="entry name" value="P-loop containing nucleoside triphosphate hydrolases"/>
    <property type="match status" value="1"/>
</dbReference>
<name>A0A835ZDB9_9STRA</name>
<dbReference type="Pfam" id="PF00005">
    <property type="entry name" value="ABC_tran"/>
    <property type="match status" value="1"/>
</dbReference>
<evidence type="ECO:0000256" key="8">
    <source>
        <dbReference type="SAM" id="Phobius"/>
    </source>
</evidence>
<dbReference type="GO" id="GO:0140359">
    <property type="term" value="F:ABC-type transporter activity"/>
    <property type="evidence" value="ECO:0007669"/>
    <property type="project" value="InterPro"/>
</dbReference>
<dbReference type="Gene3D" id="1.20.1560.10">
    <property type="entry name" value="ABC transporter type 1, transmembrane domain"/>
    <property type="match status" value="1"/>
</dbReference>
<dbReference type="GO" id="GO:0005524">
    <property type="term" value="F:ATP binding"/>
    <property type="evidence" value="ECO:0007669"/>
    <property type="project" value="UniProtKB-KW"/>
</dbReference>
<evidence type="ECO:0000256" key="4">
    <source>
        <dbReference type="ARBA" id="ARBA00022741"/>
    </source>
</evidence>
<feature type="transmembrane region" description="Helical" evidence="8">
    <location>
        <begin position="251"/>
        <end position="270"/>
    </location>
</feature>
<accession>A0A835ZDB9</accession>
<dbReference type="Pfam" id="PF06472">
    <property type="entry name" value="ABC_membrane_2"/>
    <property type="match status" value="1"/>
</dbReference>
<dbReference type="EMBL" id="JAFCMP010000055">
    <property type="protein sequence ID" value="KAG5189245.1"/>
    <property type="molecule type" value="Genomic_DNA"/>
</dbReference>
<keyword evidence="12" id="KW-1185">Reference proteome</keyword>